<dbReference type="InterPro" id="IPR001680">
    <property type="entry name" value="WD40_rpt"/>
</dbReference>
<dbReference type="SMART" id="SM00320">
    <property type="entry name" value="WD40"/>
    <property type="match status" value="3"/>
</dbReference>
<organism evidence="1 2">
    <name type="scientific">Brachionus calyciflorus</name>
    <dbReference type="NCBI Taxonomy" id="104777"/>
    <lineage>
        <taxon>Eukaryota</taxon>
        <taxon>Metazoa</taxon>
        <taxon>Spiralia</taxon>
        <taxon>Gnathifera</taxon>
        <taxon>Rotifera</taxon>
        <taxon>Eurotatoria</taxon>
        <taxon>Monogononta</taxon>
        <taxon>Pseudotrocha</taxon>
        <taxon>Ploima</taxon>
        <taxon>Brachionidae</taxon>
        <taxon>Brachionus</taxon>
    </lineage>
</organism>
<dbReference type="Pfam" id="PF00400">
    <property type="entry name" value="WD40"/>
    <property type="match status" value="1"/>
</dbReference>
<dbReference type="Gene3D" id="2.130.10.10">
    <property type="entry name" value="YVTN repeat-like/Quinoprotein amine dehydrogenase"/>
    <property type="match status" value="1"/>
</dbReference>
<evidence type="ECO:0000313" key="2">
    <source>
        <dbReference type="Proteomes" id="UP000663879"/>
    </source>
</evidence>
<dbReference type="PANTHER" id="PTHR44666:SF1">
    <property type="entry name" value="WD REPEAT-CONTAINING PROTEIN 53"/>
    <property type="match status" value="1"/>
</dbReference>
<dbReference type="EMBL" id="CAJNOC010000576">
    <property type="protein sequence ID" value="CAF0778741.1"/>
    <property type="molecule type" value="Genomic_DNA"/>
</dbReference>
<dbReference type="SUPFAM" id="SSF50978">
    <property type="entry name" value="WD40 repeat-like"/>
    <property type="match status" value="1"/>
</dbReference>
<sequence length="359" mass="41875">MNFETNQIKNFQLPNLNSNSINSFDFIDNSLLTCCESELNLFNLETKSKTTIYKATNEETEELGCFKLIDNKNALVSNQNYVHLFDINTQKELNKFNFFQETVNCLELNKQGNVLVGCDDSGEIKLLDLRIQSDIPNLSLHKSLKQHQNICYCLKFHPMNEYELFSGSFDCTFVKWDIRFPKAKDSKKQFVKKVAISEELEKVIKSQNDDTDFMLSTMTPSFVHSLFFTEIDQNKMGLLCGIENGYAMLFDPDTCKLSDGKQLTNNLAVTQFDKFEKVQEKNLLVTSGDSKIIEFIYFDKKEVTRKNKSEIKYELEKFQDMKIDFKRKVNCLKFRDNKLYIADTSNSLTVFDFEDYFKK</sequence>
<comment type="caution">
    <text evidence="1">The sequence shown here is derived from an EMBL/GenBank/DDBJ whole genome shotgun (WGS) entry which is preliminary data.</text>
</comment>
<dbReference type="InterPro" id="IPR015943">
    <property type="entry name" value="WD40/YVTN_repeat-like_dom_sf"/>
</dbReference>
<dbReference type="Proteomes" id="UP000663879">
    <property type="component" value="Unassembled WGS sequence"/>
</dbReference>
<reference evidence="1" key="1">
    <citation type="submission" date="2021-02" db="EMBL/GenBank/DDBJ databases">
        <authorList>
            <person name="Nowell W R."/>
        </authorList>
    </citation>
    <scope>NUCLEOTIDE SEQUENCE</scope>
    <source>
        <strain evidence="1">Ploen Becks lab</strain>
    </source>
</reference>
<dbReference type="InterPro" id="IPR042453">
    <property type="entry name" value="WDR53"/>
</dbReference>
<gene>
    <name evidence="1" type="ORF">OXX778_LOCUS5342</name>
</gene>
<dbReference type="OrthoDB" id="2161379at2759"/>
<accession>A0A813RBR0</accession>
<dbReference type="InterPro" id="IPR036322">
    <property type="entry name" value="WD40_repeat_dom_sf"/>
</dbReference>
<protein>
    <submittedName>
        <fullName evidence="1">Uncharacterized protein</fullName>
    </submittedName>
</protein>
<name>A0A813RBR0_9BILA</name>
<dbReference type="AlphaFoldDB" id="A0A813RBR0"/>
<evidence type="ECO:0000313" key="1">
    <source>
        <dbReference type="EMBL" id="CAF0778741.1"/>
    </source>
</evidence>
<proteinExistence type="predicted"/>
<dbReference type="PANTHER" id="PTHR44666">
    <property type="entry name" value="WD REPEAT-CONTAINING PROTEIN 53"/>
    <property type="match status" value="1"/>
</dbReference>
<keyword evidence="2" id="KW-1185">Reference proteome</keyword>